<name>A0A1T5FZA0_9HYPH</name>
<dbReference type="InterPro" id="IPR001789">
    <property type="entry name" value="Sig_transdc_resp-reg_receiver"/>
</dbReference>
<dbReference type="SUPFAM" id="SSF46894">
    <property type="entry name" value="C-terminal effector domain of the bipartite response regulators"/>
    <property type="match status" value="1"/>
</dbReference>
<keyword evidence="3 8" id="KW-0238">DNA-binding</keyword>
<dbReference type="Pfam" id="PF00196">
    <property type="entry name" value="GerE"/>
    <property type="match status" value="1"/>
</dbReference>
<sequence length="234" mass="24732">MIRRRPSEVPGSSTSSPVLRIVLADDHALIREGLKLLISTSGAYEIVGEASDGPGLMQLLAGASADIVVLDLGMPGLMGLAYIRELLRAHPQVKVLVLTANSEPRTVEAALEAGAAGYLVKGGDLGELFEALSALQHGQTYLSPPLRAVMAQGSQNTTPGRLPFEAISHVALTRRERELLSLTAGGATARDVAARLGISPLTARKHRENLMRKLDLHSAAELAAFAVRIGLPIE</sequence>
<dbReference type="CDD" id="cd17535">
    <property type="entry name" value="REC_NarL-like"/>
    <property type="match status" value="1"/>
</dbReference>
<evidence type="ECO:0000256" key="3">
    <source>
        <dbReference type="ARBA" id="ARBA00023125"/>
    </source>
</evidence>
<dbReference type="AlphaFoldDB" id="A0A1T5FZA0"/>
<dbReference type="InterPro" id="IPR039420">
    <property type="entry name" value="WalR-like"/>
</dbReference>
<keyword evidence="4" id="KW-0804">Transcription</keyword>
<feature type="domain" description="Response regulatory" evidence="7">
    <location>
        <begin position="20"/>
        <end position="136"/>
    </location>
</feature>
<dbReference type="GO" id="GO:0003677">
    <property type="term" value="F:DNA binding"/>
    <property type="evidence" value="ECO:0007669"/>
    <property type="project" value="UniProtKB-KW"/>
</dbReference>
<evidence type="ECO:0000259" key="7">
    <source>
        <dbReference type="PROSITE" id="PS50110"/>
    </source>
</evidence>
<dbReference type="RefSeq" id="WP_079591885.1">
    <property type="nucleotide sequence ID" value="NZ_FUYX01000010.1"/>
</dbReference>
<evidence type="ECO:0000313" key="8">
    <source>
        <dbReference type="EMBL" id="SKC01506.1"/>
    </source>
</evidence>
<evidence type="ECO:0000259" key="6">
    <source>
        <dbReference type="PROSITE" id="PS50043"/>
    </source>
</evidence>
<dbReference type="GO" id="GO:0006355">
    <property type="term" value="P:regulation of DNA-templated transcription"/>
    <property type="evidence" value="ECO:0007669"/>
    <property type="project" value="InterPro"/>
</dbReference>
<reference evidence="8 9" key="1">
    <citation type="submission" date="2017-02" db="EMBL/GenBank/DDBJ databases">
        <authorList>
            <person name="Peterson S.W."/>
        </authorList>
    </citation>
    <scope>NUCLEOTIDE SEQUENCE [LARGE SCALE GENOMIC DNA]</scope>
    <source>
        <strain evidence="8 9">DSM 9653</strain>
    </source>
</reference>
<dbReference type="PRINTS" id="PR00038">
    <property type="entry name" value="HTHLUXR"/>
</dbReference>
<dbReference type="Gene3D" id="3.40.50.2300">
    <property type="match status" value="1"/>
</dbReference>
<dbReference type="InterPro" id="IPR000792">
    <property type="entry name" value="Tscrpt_reg_LuxR_C"/>
</dbReference>
<protein>
    <submittedName>
        <fullName evidence="8">DNA-binding response regulator, NarL/FixJ family, contains REC and HTH domains</fullName>
    </submittedName>
</protein>
<dbReference type="Pfam" id="PF00072">
    <property type="entry name" value="Response_reg"/>
    <property type="match status" value="1"/>
</dbReference>
<dbReference type="OrthoDB" id="7569831at2"/>
<evidence type="ECO:0000256" key="1">
    <source>
        <dbReference type="ARBA" id="ARBA00022553"/>
    </source>
</evidence>
<dbReference type="InterPro" id="IPR011006">
    <property type="entry name" value="CheY-like_superfamily"/>
</dbReference>
<dbReference type="PROSITE" id="PS50110">
    <property type="entry name" value="RESPONSE_REGULATORY"/>
    <property type="match status" value="1"/>
</dbReference>
<evidence type="ECO:0000256" key="4">
    <source>
        <dbReference type="ARBA" id="ARBA00023163"/>
    </source>
</evidence>
<proteinExistence type="predicted"/>
<keyword evidence="2" id="KW-0805">Transcription regulation</keyword>
<evidence type="ECO:0000313" key="9">
    <source>
        <dbReference type="Proteomes" id="UP000190130"/>
    </source>
</evidence>
<evidence type="ECO:0000256" key="5">
    <source>
        <dbReference type="PROSITE-ProRule" id="PRU00169"/>
    </source>
</evidence>
<feature type="modified residue" description="4-aspartylphosphate" evidence="5">
    <location>
        <position position="71"/>
    </location>
</feature>
<dbReference type="PROSITE" id="PS50043">
    <property type="entry name" value="HTH_LUXR_2"/>
    <property type="match status" value="1"/>
</dbReference>
<accession>A0A1T5FZA0</accession>
<dbReference type="SMART" id="SM00421">
    <property type="entry name" value="HTH_LUXR"/>
    <property type="match status" value="1"/>
</dbReference>
<keyword evidence="1 5" id="KW-0597">Phosphoprotein</keyword>
<gene>
    <name evidence="8" type="ORF">SAMN05660750_03664</name>
</gene>
<dbReference type="EMBL" id="FUYX01000010">
    <property type="protein sequence ID" value="SKC01506.1"/>
    <property type="molecule type" value="Genomic_DNA"/>
</dbReference>
<dbReference type="CDD" id="cd06170">
    <property type="entry name" value="LuxR_C_like"/>
    <property type="match status" value="1"/>
</dbReference>
<dbReference type="InterPro" id="IPR016032">
    <property type="entry name" value="Sig_transdc_resp-reg_C-effctor"/>
</dbReference>
<dbReference type="SUPFAM" id="SSF52172">
    <property type="entry name" value="CheY-like"/>
    <property type="match status" value="1"/>
</dbReference>
<feature type="domain" description="HTH luxR-type" evidence="6">
    <location>
        <begin position="165"/>
        <end position="230"/>
    </location>
</feature>
<organism evidence="8 9">
    <name type="scientific">Bosea thiooxidans</name>
    <dbReference type="NCBI Taxonomy" id="53254"/>
    <lineage>
        <taxon>Bacteria</taxon>
        <taxon>Pseudomonadati</taxon>
        <taxon>Pseudomonadota</taxon>
        <taxon>Alphaproteobacteria</taxon>
        <taxon>Hyphomicrobiales</taxon>
        <taxon>Boseaceae</taxon>
        <taxon>Bosea</taxon>
    </lineage>
</organism>
<dbReference type="PANTHER" id="PTHR43214">
    <property type="entry name" value="TWO-COMPONENT RESPONSE REGULATOR"/>
    <property type="match status" value="1"/>
</dbReference>
<dbReference type="Proteomes" id="UP000190130">
    <property type="component" value="Unassembled WGS sequence"/>
</dbReference>
<evidence type="ECO:0000256" key="2">
    <source>
        <dbReference type="ARBA" id="ARBA00023015"/>
    </source>
</evidence>
<dbReference type="GO" id="GO:0000160">
    <property type="term" value="P:phosphorelay signal transduction system"/>
    <property type="evidence" value="ECO:0007669"/>
    <property type="project" value="InterPro"/>
</dbReference>
<dbReference type="PANTHER" id="PTHR43214:SF41">
    <property type="entry name" value="NITRATE_NITRITE RESPONSE REGULATOR PROTEIN NARP"/>
    <property type="match status" value="1"/>
</dbReference>
<dbReference type="InterPro" id="IPR058245">
    <property type="entry name" value="NreC/VraR/RcsB-like_REC"/>
</dbReference>
<dbReference type="SMART" id="SM00448">
    <property type="entry name" value="REC"/>
    <property type="match status" value="1"/>
</dbReference>